<proteinExistence type="predicted"/>
<organism evidence="6 7">
    <name type="scientific">Anaeromyxobacter dehalogenans (strain 2CP-C)</name>
    <dbReference type="NCBI Taxonomy" id="290397"/>
    <lineage>
        <taxon>Bacteria</taxon>
        <taxon>Pseudomonadati</taxon>
        <taxon>Myxococcota</taxon>
        <taxon>Myxococcia</taxon>
        <taxon>Myxococcales</taxon>
        <taxon>Cystobacterineae</taxon>
        <taxon>Anaeromyxobacteraceae</taxon>
        <taxon>Anaeromyxobacter</taxon>
    </lineage>
</organism>
<evidence type="ECO:0000256" key="2">
    <source>
        <dbReference type="SAM" id="MobiDB-lite"/>
    </source>
</evidence>
<dbReference type="SUPFAM" id="SSF111369">
    <property type="entry name" value="HlyD-like secretion proteins"/>
    <property type="match status" value="2"/>
</dbReference>
<evidence type="ECO:0000256" key="3">
    <source>
        <dbReference type="SAM" id="Phobius"/>
    </source>
</evidence>
<dbReference type="Pfam" id="PF25917">
    <property type="entry name" value="BSH_RND"/>
    <property type="match status" value="1"/>
</dbReference>
<dbReference type="EMBL" id="CP000251">
    <property type="protein sequence ID" value="ABC81347.1"/>
    <property type="molecule type" value="Genomic_DNA"/>
</dbReference>
<evidence type="ECO:0000259" key="4">
    <source>
        <dbReference type="Pfam" id="PF25917"/>
    </source>
</evidence>
<dbReference type="PANTHER" id="PTHR30386">
    <property type="entry name" value="MEMBRANE FUSION SUBUNIT OF EMRAB-TOLC MULTIDRUG EFFLUX PUMP"/>
    <property type="match status" value="1"/>
</dbReference>
<protein>
    <submittedName>
        <fullName evidence="6">Secretion protein HlyD</fullName>
    </submittedName>
</protein>
<dbReference type="GO" id="GO:0055085">
    <property type="term" value="P:transmembrane transport"/>
    <property type="evidence" value="ECO:0007669"/>
    <property type="project" value="InterPro"/>
</dbReference>
<name>Q2II69_ANADE</name>
<evidence type="ECO:0000256" key="1">
    <source>
        <dbReference type="SAM" id="Coils"/>
    </source>
</evidence>
<reference evidence="6 7" key="1">
    <citation type="submission" date="2006-01" db="EMBL/GenBank/DDBJ databases">
        <title>Complete sequence of Anaeromyxobacter dehalogenans 2CP-C.</title>
        <authorList>
            <consortium name="US DOE Joint Genome Institute"/>
            <person name="Copeland A."/>
            <person name="Lucas S."/>
            <person name="Lapidus A."/>
            <person name="Barry K."/>
            <person name="Detter J.C."/>
            <person name="Glavina T."/>
            <person name="Hammon N."/>
            <person name="Israni S."/>
            <person name="Pitluck S."/>
            <person name="Brettin T."/>
            <person name="Bruce D."/>
            <person name="Han C."/>
            <person name="Tapia R."/>
            <person name="Gilna P."/>
            <person name="Kiss H."/>
            <person name="Schmutz J."/>
            <person name="Larimer F."/>
            <person name="Land M."/>
            <person name="Kyrpides N."/>
            <person name="Anderson I."/>
            <person name="Sanford R.A."/>
            <person name="Ritalahti K.M."/>
            <person name="Thomas H.S."/>
            <person name="Kirby J.R."/>
            <person name="Zhulin I.B."/>
            <person name="Loeffler F.E."/>
            <person name="Richardson P."/>
        </authorList>
    </citation>
    <scope>NUCLEOTIDE SEQUENCE [LARGE SCALE GENOMIC DNA]</scope>
    <source>
        <strain evidence="6 7">2CP-C</strain>
    </source>
</reference>
<sequence>MTPPADPKLHEVRAPPAPAEAAARPGGRRRVVVGAGLVAVVIALALGAHALLTRGEESTDDAQVEADVVAIAPRVAGPVAEVLVADNAQVRQGQPLVRIDPADYQVRVRQAEAELATAQAQAAAAEAQVSVARAGVTRAEAEAEKAALDLRRAEELKAGDAIAAERYDATRIAGATARAGAGANRAQYAAALASGELARARVKAAQAAVDLARLQLSYTEVRAPASGRVSRLAARVGQIVQPAQSLGQLVPDRTYVVANFKETQTGDIRPGQPVDVEIDAYGGRTLHGKVESISGGTGARFALLPPDNASGNFVKVVERVPVRIAWDAVPADLPLRAGLSAFVTVHTR</sequence>
<keyword evidence="3" id="KW-0812">Transmembrane</keyword>
<dbReference type="InterPro" id="IPR058625">
    <property type="entry name" value="MdtA-like_BSH"/>
</dbReference>
<dbReference type="Pfam" id="PF25963">
    <property type="entry name" value="Beta-barrel_AAEA"/>
    <property type="match status" value="1"/>
</dbReference>
<feature type="domain" description="p-hydroxybenzoic acid efflux pump subunit AaeA-like beta-barrel" evidence="5">
    <location>
        <begin position="255"/>
        <end position="346"/>
    </location>
</feature>
<dbReference type="InterPro" id="IPR050739">
    <property type="entry name" value="MFP"/>
</dbReference>
<feature type="transmembrane region" description="Helical" evidence="3">
    <location>
        <begin position="31"/>
        <end position="52"/>
    </location>
</feature>
<dbReference type="AlphaFoldDB" id="Q2II69"/>
<keyword evidence="3" id="KW-0472">Membrane</keyword>
<keyword evidence="3" id="KW-1133">Transmembrane helix</keyword>
<dbReference type="InterPro" id="IPR058634">
    <property type="entry name" value="AaeA-lik-b-barrel"/>
</dbReference>
<evidence type="ECO:0000259" key="5">
    <source>
        <dbReference type="Pfam" id="PF25963"/>
    </source>
</evidence>
<feature type="region of interest" description="Disordered" evidence="2">
    <location>
        <begin position="1"/>
        <end position="26"/>
    </location>
</feature>
<dbReference type="Gene3D" id="2.40.30.170">
    <property type="match status" value="1"/>
</dbReference>
<dbReference type="Proteomes" id="UP000001935">
    <property type="component" value="Chromosome"/>
</dbReference>
<dbReference type="STRING" id="290397.Adeh_1574"/>
<feature type="coiled-coil region" evidence="1">
    <location>
        <begin position="108"/>
        <end position="156"/>
    </location>
</feature>
<keyword evidence="1" id="KW-0175">Coiled coil</keyword>
<dbReference type="OrthoDB" id="9811754at2"/>
<dbReference type="PANTHER" id="PTHR30386:SF24">
    <property type="entry name" value="MULTIDRUG RESISTANCE EFFLUX PUMP"/>
    <property type="match status" value="1"/>
</dbReference>
<dbReference type="KEGG" id="ade:Adeh_1574"/>
<feature type="domain" description="Multidrug resistance protein MdtA-like barrel-sandwich hybrid" evidence="4">
    <location>
        <begin position="68"/>
        <end position="248"/>
    </location>
</feature>
<accession>Q2II69</accession>
<dbReference type="Gene3D" id="2.40.50.100">
    <property type="match status" value="1"/>
</dbReference>
<evidence type="ECO:0000313" key="7">
    <source>
        <dbReference type="Proteomes" id="UP000001935"/>
    </source>
</evidence>
<gene>
    <name evidence="6" type="ordered locus">Adeh_1574</name>
</gene>
<dbReference type="HOGENOM" id="CLU_018816_15_1_7"/>
<evidence type="ECO:0000313" key="6">
    <source>
        <dbReference type="EMBL" id="ABC81347.1"/>
    </source>
</evidence>
<dbReference type="eggNOG" id="COG1566">
    <property type="taxonomic scope" value="Bacteria"/>
</dbReference>
<dbReference type="RefSeq" id="WP_011420630.1">
    <property type="nucleotide sequence ID" value="NC_007760.1"/>
</dbReference>